<dbReference type="InterPro" id="IPR036861">
    <property type="entry name" value="Endochitinase-like_sf"/>
</dbReference>
<feature type="disulfide bond" evidence="2">
    <location>
        <begin position="302"/>
        <end position="316"/>
    </location>
</feature>
<proteinExistence type="predicted"/>
<dbReference type="Proteomes" id="UP000830671">
    <property type="component" value="Chromosome 3"/>
</dbReference>
<dbReference type="KEGG" id="clup:CLUP02_06462"/>
<keyword evidence="2" id="KW-1015">Disulfide bond</keyword>
<comment type="caution">
    <text evidence="2">Lacks conserved residue(s) required for the propagation of feature annotation.</text>
</comment>
<dbReference type="AlphaFoldDB" id="A0A9Q8WF51"/>
<protein>
    <recommendedName>
        <fullName evidence="7">LysM domain-containing protein</fullName>
    </recommendedName>
</protein>
<keyword evidence="1 2" id="KW-0147">Chitin-binding</keyword>
<gene>
    <name evidence="5" type="ORF">CLUP02_06462</name>
</gene>
<organism evidence="5 6">
    <name type="scientific">Colletotrichum lupini</name>
    <dbReference type="NCBI Taxonomy" id="145971"/>
    <lineage>
        <taxon>Eukaryota</taxon>
        <taxon>Fungi</taxon>
        <taxon>Dikarya</taxon>
        <taxon>Ascomycota</taxon>
        <taxon>Pezizomycotina</taxon>
        <taxon>Sordariomycetes</taxon>
        <taxon>Hypocreomycetidae</taxon>
        <taxon>Glomerellales</taxon>
        <taxon>Glomerellaceae</taxon>
        <taxon>Colletotrichum</taxon>
        <taxon>Colletotrichum acutatum species complex</taxon>
    </lineage>
</organism>
<feature type="domain" description="LysM" evidence="4">
    <location>
        <begin position="173"/>
        <end position="223"/>
    </location>
</feature>
<evidence type="ECO:0000313" key="5">
    <source>
        <dbReference type="EMBL" id="UQC80976.1"/>
    </source>
</evidence>
<dbReference type="Gene3D" id="3.30.60.10">
    <property type="entry name" value="Endochitinase-like"/>
    <property type="match status" value="1"/>
</dbReference>
<dbReference type="InterPro" id="IPR018392">
    <property type="entry name" value="LysM"/>
</dbReference>
<dbReference type="InterPro" id="IPR001002">
    <property type="entry name" value="Chitin-bd_1"/>
</dbReference>
<evidence type="ECO:0000256" key="2">
    <source>
        <dbReference type="PROSITE-ProRule" id="PRU00261"/>
    </source>
</evidence>
<dbReference type="RefSeq" id="XP_049142604.1">
    <property type="nucleotide sequence ID" value="XM_049285461.1"/>
</dbReference>
<sequence>MSLLPKLCHTNHPISPFSTVTPQGSSHPINPNCPQHKPINRELRKSLHICRRGALSRAARTGNEDMQWRYRAAQGNGSAARMETDRSYKLQAREDTMESFNFGATISRPGAVLSLAMASSLVLSHLSSAQDGKSCQPYTWDSLSQMRIAAADDDSGPTEGTLIIVNPGEVNCRYWTDTPKDVSYYTCSELAQRYDMPSDLFFTLNPSLDRDCGNIKPQTEYCVSGWLLMVSAVLVITTLPDSEPTSSAATRRRGPAAIRRIEDCAPGTCYEGDCVGDTVYSTDGTCGQDYGFRVCAGRWGSCCSLDGRCGTGDAFCGLFACPDGDCDIWKQDEQPAGTKWTKDGTCGGAEGMRCSAEWGRCCNVNGICGEKPADCHIERGCQDGFGICASTSTSPVSTLTSASSTPAVISTSTVPGTSTLGTTGTSVTTTGTSTAAPFPACTGGSNAIGITENLKGLCSYSCDFNHCPAGACVCTGPASELADGIPELTGRHGCPDDNVTENLAYYEDLCEFTCSHGYCPSGACEYSIAVNEQVSHICAGTLIFQYFSYRGLGKWEKCDE</sequence>
<dbReference type="PROSITE" id="PS50941">
    <property type="entry name" value="CHIT_BIND_I_2"/>
    <property type="match status" value="1"/>
</dbReference>
<dbReference type="EMBL" id="CP019475">
    <property type="protein sequence ID" value="UQC80976.1"/>
    <property type="molecule type" value="Genomic_DNA"/>
</dbReference>
<accession>A0A9Q8WF51</accession>
<name>A0A9Q8WF51_9PEZI</name>
<evidence type="ECO:0008006" key="7">
    <source>
        <dbReference type="Google" id="ProtNLM"/>
    </source>
</evidence>
<dbReference type="PROSITE" id="PS51782">
    <property type="entry name" value="LYSM"/>
    <property type="match status" value="1"/>
</dbReference>
<evidence type="ECO:0000259" key="4">
    <source>
        <dbReference type="PROSITE" id="PS51782"/>
    </source>
</evidence>
<dbReference type="CDD" id="cd00118">
    <property type="entry name" value="LysM"/>
    <property type="match status" value="1"/>
</dbReference>
<feature type="domain" description="Chitin-binding type-1" evidence="3">
    <location>
        <begin position="283"/>
        <end position="328"/>
    </location>
</feature>
<dbReference type="Gene3D" id="3.10.350.10">
    <property type="entry name" value="LysM domain"/>
    <property type="match status" value="1"/>
</dbReference>
<keyword evidence="6" id="KW-1185">Reference proteome</keyword>
<evidence type="ECO:0000259" key="3">
    <source>
        <dbReference type="PROSITE" id="PS50941"/>
    </source>
</evidence>
<dbReference type="InterPro" id="IPR036779">
    <property type="entry name" value="LysM_dom_sf"/>
</dbReference>
<reference evidence="5" key="1">
    <citation type="journal article" date="2021" name="Mol. Plant Microbe Interact.">
        <title>Complete Genome Sequence of the Plant-Pathogenic Fungus Colletotrichum lupini.</title>
        <authorList>
            <person name="Baroncelli R."/>
            <person name="Pensec F."/>
            <person name="Da Lio D."/>
            <person name="Boufleur T."/>
            <person name="Vicente I."/>
            <person name="Sarrocco S."/>
            <person name="Picot A."/>
            <person name="Baraldi E."/>
            <person name="Sukno S."/>
            <person name="Thon M."/>
            <person name="Le Floch G."/>
        </authorList>
    </citation>
    <scope>NUCLEOTIDE SEQUENCE</scope>
    <source>
        <strain evidence="5">IMI 504893</strain>
    </source>
</reference>
<evidence type="ECO:0000256" key="1">
    <source>
        <dbReference type="ARBA" id="ARBA00022669"/>
    </source>
</evidence>
<dbReference type="GeneID" id="73340471"/>
<dbReference type="GO" id="GO:0008061">
    <property type="term" value="F:chitin binding"/>
    <property type="evidence" value="ECO:0007669"/>
    <property type="project" value="UniProtKB-UniRule"/>
</dbReference>
<evidence type="ECO:0000313" key="6">
    <source>
        <dbReference type="Proteomes" id="UP000830671"/>
    </source>
</evidence>